<name>A0A183KIE2_9TREM</name>
<reference evidence="1 2" key="2">
    <citation type="submission" date="2018-11" db="EMBL/GenBank/DDBJ databases">
        <authorList>
            <consortium name="Pathogen Informatics"/>
        </authorList>
    </citation>
    <scope>NUCLEOTIDE SEQUENCE [LARGE SCALE GENOMIC DNA]</scope>
    <source>
        <strain evidence="1">Dakar</strain>
        <strain evidence="2">Dakar, Senegal</strain>
    </source>
</reference>
<dbReference type="AlphaFoldDB" id="A0A183KIE2"/>
<evidence type="ECO:0000313" key="2">
    <source>
        <dbReference type="Proteomes" id="UP000279833"/>
    </source>
</evidence>
<dbReference type="STRING" id="6186.A0A183KIE2"/>
<dbReference type="EMBL" id="UZAK01037029">
    <property type="protein sequence ID" value="VDP57493.1"/>
    <property type="molecule type" value="Genomic_DNA"/>
</dbReference>
<protein>
    <submittedName>
        <fullName evidence="3">Ovule protein</fullName>
    </submittedName>
</protein>
<gene>
    <name evidence="1" type="ORF">SCUD_LOCUS14797</name>
</gene>
<keyword evidence="2" id="KW-1185">Reference proteome</keyword>
<proteinExistence type="predicted"/>
<evidence type="ECO:0000313" key="3">
    <source>
        <dbReference type="WBParaSite" id="SCUD_0001480001-mRNA-1"/>
    </source>
</evidence>
<dbReference type="WBParaSite" id="SCUD_0001480001-mRNA-1">
    <property type="protein sequence ID" value="SCUD_0001480001-mRNA-1"/>
    <property type="gene ID" value="SCUD_0001480001"/>
</dbReference>
<accession>A0A183KIE2</accession>
<sequence>MSHERQSHSTISNPSLSGLALNLSQASIPTGPISHRADELSSFIGENPVNTKISIPGREEKSLDSGSRLEKNIHILEVPPPSDCSVGLFW</sequence>
<organism evidence="3">
    <name type="scientific">Schistosoma curassoni</name>
    <dbReference type="NCBI Taxonomy" id="6186"/>
    <lineage>
        <taxon>Eukaryota</taxon>
        <taxon>Metazoa</taxon>
        <taxon>Spiralia</taxon>
        <taxon>Lophotrochozoa</taxon>
        <taxon>Platyhelminthes</taxon>
        <taxon>Trematoda</taxon>
        <taxon>Digenea</taxon>
        <taxon>Strigeidida</taxon>
        <taxon>Schistosomatoidea</taxon>
        <taxon>Schistosomatidae</taxon>
        <taxon>Schistosoma</taxon>
    </lineage>
</organism>
<reference evidence="3" key="1">
    <citation type="submission" date="2016-06" db="UniProtKB">
        <authorList>
            <consortium name="WormBaseParasite"/>
        </authorList>
    </citation>
    <scope>IDENTIFICATION</scope>
</reference>
<dbReference type="Proteomes" id="UP000279833">
    <property type="component" value="Unassembled WGS sequence"/>
</dbReference>
<evidence type="ECO:0000313" key="1">
    <source>
        <dbReference type="EMBL" id="VDP57493.1"/>
    </source>
</evidence>